<accession>A0ABM8ICZ5</accession>
<evidence type="ECO:0000256" key="1">
    <source>
        <dbReference type="SAM" id="MobiDB-lite"/>
    </source>
</evidence>
<feature type="region of interest" description="Disordered" evidence="1">
    <location>
        <begin position="55"/>
        <end position="111"/>
    </location>
</feature>
<organism evidence="2 3">
    <name type="scientific">Bacteroides sedimenti</name>
    <dbReference type="NCBI Taxonomy" id="2136147"/>
    <lineage>
        <taxon>Bacteria</taxon>
        <taxon>Pseudomonadati</taxon>
        <taxon>Bacteroidota</taxon>
        <taxon>Bacteroidia</taxon>
        <taxon>Bacteroidales</taxon>
        <taxon>Bacteroidaceae</taxon>
        <taxon>Bacteroides</taxon>
    </lineage>
</organism>
<gene>
    <name evidence="2" type="ORF">BSYN_03990</name>
</gene>
<protein>
    <recommendedName>
        <fullName evidence="4">NET domain-containing protein</fullName>
    </recommendedName>
</protein>
<proteinExistence type="predicted"/>
<dbReference type="Proteomes" id="UP001496674">
    <property type="component" value="Chromosome"/>
</dbReference>
<evidence type="ECO:0000313" key="2">
    <source>
        <dbReference type="EMBL" id="BEG98134.1"/>
    </source>
</evidence>
<name>A0ABM8ICZ5_9BACE</name>
<sequence length="165" mass="18059">MAYSTQQFNTLKTMNLELNVTLTASPSLEALVEKLIAAVSGEQFQRGIKISNEGTVSMQEEPTEKVAEKPKARKSSKAAQVRTDMTAEAMQEAPKTEESKPQNEQGLPDSEELRALCVQLARDGKRKEAKDALTSHGVESIGELMETAPENIHSFHATLKALIYG</sequence>
<keyword evidence="3" id="KW-1185">Reference proteome</keyword>
<dbReference type="EMBL" id="AP028055">
    <property type="protein sequence ID" value="BEG98134.1"/>
    <property type="molecule type" value="Genomic_DNA"/>
</dbReference>
<evidence type="ECO:0008006" key="4">
    <source>
        <dbReference type="Google" id="ProtNLM"/>
    </source>
</evidence>
<reference evidence="2 3" key="1">
    <citation type="submission" date="2023-04" db="EMBL/GenBank/DDBJ databases">
        <title>Draft genome sequence of acteroides sedimenti strain YN3PY1.</title>
        <authorList>
            <person name="Yoshida N."/>
        </authorList>
    </citation>
    <scope>NUCLEOTIDE SEQUENCE [LARGE SCALE GENOMIC DNA]</scope>
    <source>
        <strain evidence="2 3">YN3PY1</strain>
    </source>
</reference>
<evidence type="ECO:0000313" key="3">
    <source>
        <dbReference type="Proteomes" id="UP001496674"/>
    </source>
</evidence>